<evidence type="ECO:0000256" key="3">
    <source>
        <dbReference type="ARBA" id="ARBA00023163"/>
    </source>
</evidence>
<keyword evidence="3" id="KW-0804">Transcription</keyword>
<reference evidence="6" key="1">
    <citation type="journal article" date="2019" name="Int. J. Syst. Evol. Microbiol.">
        <title>The Global Catalogue of Microorganisms (GCM) 10K type strain sequencing project: providing services to taxonomists for standard genome sequencing and annotation.</title>
        <authorList>
            <consortium name="The Broad Institute Genomics Platform"/>
            <consortium name="The Broad Institute Genome Sequencing Center for Infectious Disease"/>
            <person name="Wu L."/>
            <person name="Ma J."/>
        </authorList>
    </citation>
    <scope>NUCLEOTIDE SEQUENCE [LARGE SCALE GENOMIC DNA]</scope>
    <source>
        <strain evidence="6">JCM 4738</strain>
    </source>
</reference>
<proteinExistence type="predicted"/>
<dbReference type="SUPFAM" id="SSF46689">
    <property type="entry name" value="Homeodomain-like"/>
    <property type="match status" value="1"/>
</dbReference>
<dbReference type="InterPro" id="IPR046532">
    <property type="entry name" value="DUF6597"/>
</dbReference>
<dbReference type="InterPro" id="IPR050204">
    <property type="entry name" value="AraC_XylS_family_regulators"/>
</dbReference>
<keyword evidence="6" id="KW-1185">Reference proteome</keyword>
<dbReference type="PANTHER" id="PTHR46796:SF15">
    <property type="entry name" value="BLL1074 PROTEIN"/>
    <property type="match status" value="1"/>
</dbReference>
<gene>
    <name evidence="5" type="ORF">GCM10010347_21690</name>
</gene>
<feature type="domain" description="HTH araC/xylS-type" evidence="4">
    <location>
        <begin position="180"/>
        <end position="281"/>
    </location>
</feature>
<sequence length="307" mass="33267">MPPHLSAPPRPVLRDSCPHGTWDVLRALPHPLLRPGVRGYRGYRMDLAHGRRRLEVPDACASLVFNLAGPVWVTLGTRSDARARPYTALLAGLQSRPTVGEHAGRVEGVEVLLAPWAAFGLLGVPMSDLADTMAEPADVLGRRADLLAEALHAGAGWADRFGLLDAALLGWAARAGTGPSQALREAWWELVRSRGSLHVGALARRTGWSVRRVEYLFREQVGLTPKTAARVLRFQHALRLVNGGGRPLAEVAAACGFSDQSHMNREFRAMSGRSPRRFLSERRTALPGPPGPDRVTGQVTSVVLPGR</sequence>
<keyword evidence="1" id="KW-0805">Transcription regulation</keyword>
<evidence type="ECO:0000259" key="4">
    <source>
        <dbReference type="PROSITE" id="PS01124"/>
    </source>
</evidence>
<evidence type="ECO:0000256" key="1">
    <source>
        <dbReference type="ARBA" id="ARBA00023015"/>
    </source>
</evidence>
<dbReference type="InterPro" id="IPR009057">
    <property type="entry name" value="Homeodomain-like_sf"/>
</dbReference>
<evidence type="ECO:0000313" key="6">
    <source>
        <dbReference type="Proteomes" id="UP000642673"/>
    </source>
</evidence>
<evidence type="ECO:0000256" key="2">
    <source>
        <dbReference type="ARBA" id="ARBA00023125"/>
    </source>
</evidence>
<dbReference type="Pfam" id="PF20240">
    <property type="entry name" value="DUF6597"/>
    <property type="match status" value="1"/>
</dbReference>
<keyword evidence="2" id="KW-0238">DNA-binding</keyword>
<dbReference type="Proteomes" id="UP000642673">
    <property type="component" value="Unassembled WGS sequence"/>
</dbReference>
<dbReference type="InterPro" id="IPR018060">
    <property type="entry name" value="HTH_AraC"/>
</dbReference>
<protein>
    <submittedName>
        <fullName evidence="5">AraC-family regulatory protein</fullName>
    </submittedName>
</protein>
<dbReference type="EMBL" id="BMVP01000003">
    <property type="protein sequence ID" value="GHB51541.1"/>
    <property type="molecule type" value="Genomic_DNA"/>
</dbReference>
<dbReference type="Pfam" id="PF12833">
    <property type="entry name" value="HTH_18"/>
    <property type="match status" value="1"/>
</dbReference>
<accession>A0ABQ3EUN0</accession>
<dbReference type="PANTHER" id="PTHR46796">
    <property type="entry name" value="HTH-TYPE TRANSCRIPTIONAL ACTIVATOR RHAS-RELATED"/>
    <property type="match status" value="1"/>
</dbReference>
<dbReference type="Gene3D" id="1.10.10.60">
    <property type="entry name" value="Homeodomain-like"/>
    <property type="match status" value="1"/>
</dbReference>
<dbReference type="SMART" id="SM00342">
    <property type="entry name" value="HTH_ARAC"/>
    <property type="match status" value="1"/>
</dbReference>
<organism evidence="5 6">
    <name type="scientific">Streptomyces cirratus</name>
    <dbReference type="NCBI Taxonomy" id="68187"/>
    <lineage>
        <taxon>Bacteria</taxon>
        <taxon>Bacillati</taxon>
        <taxon>Actinomycetota</taxon>
        <taxon>Actinomycetes</taxon>
        <taxon>Kitasatosporales</taxon>
        <taxon>Streptomycetaceae</taxon>
        <taxon>Streptomyces</taxon>
    </lineage>
</organism>
<name>A0ABQ3EUN0_9ACTN</name>
<comment type="caution">
    <text evidence="5">The sequence shown here is derived from an EMBL/GenBank/DDBJ whole genome shotgun (WGS) entry which is preliminary data.</text>
</comment>
<evidence type="ECO:0000313" key="5">
    <source>
        <dbReference type="EMBL" id="GHB51541.1"/>
    </source>
</evidence>
<dbReference type="PROSITE" id="PS01124">
    <property type="entry name" value="HTH_ARAC_FAMILY_2"/>
    <property type="match status" value="1"/>
</dbReference>
<dbReference type="RefSeq" id="WP_190183832.1">
    <property type="nucleotide sequence ID" value="NZ_BMVP01000003.1"/>
</dbReference>